<sequence>MEFDNEKMLSVDDTLEKVAELLNEASISVKDSVRLSNLKNVQELIVHKNPELLDNFLDEILQFQLDKSGEVKKFVVSFIEEACKKDSETIFKVIDNFRYLLFDENVGVQKRSYLAMINIYKNTLKWVVRHQSQLSEHHKQTWYTILDLKNHIAAQLDSDNDGIRICCIKFLEVLILCMSERLKESIILHTNRSDFSVDQLEQDESELFNREDMKEEGRYHLKKLLEYTLSNHISSVNLITSICVLSNLAKQRPEFINTVLETYSKILANMPPTLGKSQVNAVKKQMKLQIQSICKSSLCIGFVTELTNLLNDLGCSTNEINRLIPKNLVAESNKKRVNQSQHGSDSKKTKFDKSQEKSVESLVEKLRNKENVADLVLVSMSKLPDNITPKFSQEYKPISNAGTSQQIRQLAHMMVSFMGDLSDSQPILTVDDEDLDEEEDEELKFKMKIKAEKIDYSESTKSSFNRQQSLTTTPSKTLPSNLNKPASNKTFKLNDVTNNISNKFNQEQIHDLFNKTYKRILDSDEIISKNKEACIIRKKTLIESTIIDTYDQNLMNYVFEDVKKRLDLALIWVFNSYIKLKSAFHKRNVLENTRYKLENGMEIKEEEEIIEVGKDRMEIVEKNEKIVNSEIEICQAEYDKILNLILYNLQTKKDQKDMLFSKFITQVPHLTENALELLKEACKDKEKYLFNMSTLSELIITRYKQRNQLIQILLYFTGLSNQILRENACAICLNLYERKQFSHVIEDYALTRLKYLDEPTPPSNIINEMIEESQELLDADSWNEDMIKSCLYLYLNLMSVNHKLINGLTDVYIGAVSEIKRVILKTLEAPVKKMGMESQELLKLIQDFPPNSETLVLRIIHILTEKTHPSIDLINKVRYLYSSKLPDVRFLIPILNGLTKAEIIASLPQLIKLSTAVVKEVFNRLLGINANIPIHKAPISPSELLVALHQIDPASCDLKTVINATSLCFAEKQVYTQEVLANVIQQLIEINPIPTLYMRTVIQSLTIYPKLSPFVVNMMQRLIGKQIWKNAKVWEGFIKCCQRIKPISHQVLLKLQPPQLKEVFQSAPDLKEHLSNYVQSITPLERAQITTETLELIEQT</sequence>
<dbReference type="AlphaFoldDB" id="A0A3M7Q468"/>
<dbReference type="InterPro" id="IPR021850">
    <property type="entry name" value="Symplekin/Pta1"/>
</dbReference>
<dbReference type="STRING" id="10195.A0A3M7Q468"/>
<comment type="caution">
    <text evidence="7">The sequence shown here is derived from an EMBL/GenBank/DDBJ whole genome shotgun (WGS) entry which is preliminary data.</text>
</comment>
<feature type="compositionally biased region" description="Basic and acidic residues" evidence="4">
    <location>
        <begin position="344"/>
        <end position="356"/>
    </location>
</feature>
<dbReference type="OrthoDB" id="331600at2759"/>
<feature type="region of interest" description="Disordered" evidence="4">
    <location>
        <begin position="333"/>
        <end position="356"/>
    </location>
</feature>
<dbReference type="InterPro" id="IPR011989">
    <property type="entry name" value="ARM-like"/>
</dbReference>
<feature type="region of interest" description="Disordered" evidence="4">
    <location>
        <begin position="460"/>
        <end position="484"/>
    </location>
</feature>
<comment type="subcellular location">
    <subcellularLocation>
        <location evidence="1">Nucleus</location>
    </subcellularLocation>
</comment>
<organism evidence="7 8">
    <name type="scientific">Brachionus plicatilis</name>
    <name type="common">Marine rotifer</name>
    <name type="synonym">Brachionus muelleri</name>
    <dbReference type="NCBI Taxonomy" id="10195"/>
    <lineage>
        <taxon>Eukaryota</taxon>
        <taxon>Metazoa</taxon>
        <taxon>Spiralia</taxon>
        <taxon>Gnathifera</taxon>
        <taxon>Rotifera</taxon>
        <taxon>Eurotatoria</taxon>
        <taxon>Monogononta</taxon>
        <taxon>Pseudotrocha</taxon>
        <taxon>Ploima</taxon>
        <taxon>Brachionidae</taxon>
        <taxon>Brachionus</taxon>
    </lineage>
</organism>
<feature type="domain" description="Symplekin/Pta1 N-terminal" evidence="5">
    <location>
        <begin position="107"/>
        <end position="330"/>
    </location>
</feature>
<evidence type="ECO:0000259" key="6">
    <source>
        <dbReference type="Pfam" id="PF12295"/>
    </source>
</evidence>
<evidence type="ECO:0000256" key="3">
    <source>
        <dbReference type="ARBA" id="ARBA00023242"/>
    </source>
</evidence>
<evidence type="ECO:0000256" key="4">
    <source>
        <dbReference type="SAM" id="MobiDB-lite"/>
    </source>
</evidence>
<gene>
    <name evidence="7" type="ORF">BpHYR1_046186</name>
</gene>
<keyword evidence="8" id="KW-1185">Reference proteome</keyword>
<evidence type="ECO:0000256" key="1">
    <source>
        <dbReference type="ARBA" id="ARBA00004123"/>
    </source>
</evidence>
<dbReference type="InterPro" id="IPR032460">
    <property type="entry name" value="Symplekin/Pta1_N"/>
</dbReference>
<dbReference type="Pfam" id="PF11935">
    <property type="entry name" value="SYMPK_PTA1_N"/>
    <property type="match status" value="1"/>
</dbReference>
<keyword evidence="3" id="KW-0539">Nucleus</keyword>
<feature type="compositionally biased region" description="Low complexity" evidence="4">
    <location>
        <begin position="469"/>
        <end position="480"/>
    </location>
</feature>
<protein>
    <submittedName>
        <fullName evidence="7">Symplekin</fullName>
    </submittedName>
</protein>
<evidence type="ECO:0000256" key="2">
    <source>
        <dbReference type="ARBA" id="ARBA00022664"/>
    </source>
</evidence>
<feature type="domain" description="Symplekin C-terminal" evidence="6">
    <location>
        <begin position="887"/>
        <end position="1065"/>
    </location>
</feature>
<dbReference type="SUPFAM" id="SSF48371">
    <property type="entry name" value="ARM repeat"/>
    <property type="match status" value="1"/>
</dbReference>
<dbReference type="GO" id="GO:0006397">
    <property type="term" value="P:mRNA processing"/>
    <property type="evidence" value="ECO:0007669"/>
    <property type="project" value="UniProtKB-KW"/>
</dbReference>
<dbReference type="GO" id="GO:0005847">
    <property type="term" value="C:mRNA cleavage and polyadenylation specificity factor complex"/>
    <property type="evidence" value="ECO:0007669"/>
    <property type="project" value="TreeGrafter"/>
</dbReference>
<dbReference type="InterPro" id="IPR022075">
    <property type="entry name" value="Symplekin_C"/>
</dbReference>
<name>A0A3M7Q468_BRAPC</name>
<evidence type="ECO:0000259" key="5">
    <source>
        <dbReference type="Pfam" id="PF11935"/>
    </source>
</evidence>
<dbReference type="Gene3D" id="1.25.10.10">
    <property type="entry name" value="Leucine-rich Repeat Variant"/>
    <property type="match status" value="1"/>
</dbReference>
<reference evidence="7 8" key="1">
    <citation type="journal article" date="2018" name="Sci. Rep.">
        <title>Genomic signatures of local adaptation to the degree of environmental predictability in rotifers.</title>
        <authorList>
            <person name="Franch-Gras L."/>
            <person name="Hahn C."/>
            <person name="Garcia-Roger E.M."/>
            <person name="Carmona M.J."/>
            <person name="Serra M."/>
            <person name="Gomez A."/>
        </authorList>
    </citation>
    <scope>NUCLEOTIDE SEQUENCE [LARGE SCALE GENOMIC DNA]</scope>
    <source>
        <strain evidence="7">HYR1</strain>
    </source>
</reference>
<dbReference type="Proteomes" id="UP000276133">
    <property type="component" value="Unassembled WGS sequence"/>
</dbReference>
<keyword evidence="2" id="KW-0507">mRNA processing</keyword>
<dbReference type="Pfam" id="PF12295">
    <property type="entry name" value="Symplekin_C"/>
    <property type="match status" value="1"/>
</dbReference>
<evidence type="ECO:0000313" key="8">
    <source>
        <dbReference type="Proteomes" id="UP000276133"/>
    </source>
</evidence>
<dbReference type="EMBL" id="REGN01007599">
    <property type="protein sequence ID" value="RNA05791.1"/>
    <property type="molecule type" value="Genomic_DNA"/>
</dbReference>
<evidence type="ECO:0000313" key="7">
    <source>
        <dbReference type="EMBL" id="RNA05791.1"/>
    </source>
</evidence>
<dbReference type="PANTHER" id="PTHR15245:SF20">
    <property type="entry name" value="SYMPLEKIN"/>
    <property type="match status" value="1"/>
</dbReference>
<dbReference type="InterPro" id="IPR016024">
    <property type="entry name" value="ARM-type_fold"/>
</dbReference>
<dbReference type="PANTHER" id="PTHR15245">
    <property type="entry name" value="SYMPLEKIN-RELATED"/>
    <property type="match status" value="1"/>
</dbReference>
<proteinExistence type="predicted"/>
<accession>A0A3M7Q468</accession>